<dbReference type="PANTHER" id="PTHR31561">
    <property type="entry name" value="3-KETOACYL-COA SYNTHASE"/>
    <property type="match status" value="1"/>
</dbReference>
<protein>
    <submittedName>
        <fullName evidence="2">3-ketoacyl-CoA synthase 11</fullName>
        <ecNumber evidence="2">2.3.1.199</ecNumber>
    </submittedName>
</protein>
<name>A0ABV2AMB4_9EUKA</name>
<organism evidence="2 3">
    <name type="scientific">Bonamia ostreae</name>
    <dbReference type="NCBI Taxonomy" id="126728"/>
    <lineage>
        <taxon>Eukaryota</taxon>
        <taxon>Sar</taxon>
        <taxon>Rhizaria</taxon>
        <taxon>Endomyxa</taxon>
        <taxon>Ascetosporea</taxon>
        <taxon>Haplosporida</taxon>
        <taxon>Bonamia</taxon>
    </lineage>
</organism>
<evidence type="ECO:0000259" key="1">
    <source>
        <dbReference type="Pfam" id="PF08392"/>
    </source>
</evidence>
<sequence length="269" mass="30308">MRENIKSFNLGGMGCSAGLISVDLASDLLKSSNFKYALVVSTENITMNWYKGSNKVSKKTFDQSMLIPNTLFRVGGAALILTNANCRNCKMELLHLVRTHKGRDDACFDCISQEEDDKGIIGVRLNKNILKVAGKALKTNITVLAPLTLPWLEQAKYILNAFARALLERKVLKNANAQVRRVFYSLVDFLLANKSKRSFVGLSGLGRKLCMLSDEVLFKSTQKDVEDKTYIPDFTKAFDHFCVYKFYETDTRGWEGGYRSHRSEFKASV</sequence>
<evidence type="ECO:0000313" key="2">
    <source>
        <dbReference type="EMBL" id="MES1920649.1"/>
    </source>
</evidence>
<evidence type="ECO:0000313" key="3">
    <source>
        <dbReference type="Proteomes" id="UP001439008"/>
    </source>
</evidence>
<keyword evidence="3" id="KW-1185">Reference proteome</keyword>
<dbReference type="GO" id="GO:0009922">
    <property type="term" value="F:fatty acid elongase activity"/>
    <property type="evidence" value="ECO:0007669"/>
    <property type="project" value="UniProtKB-EC"/>
</dbReference>
<accession>A0ABV2AMB4</accession>
<dbReference type="SUPFAM" id="SSF53901">
    <property type="entry name" value="Thiolase-like"/>
    <property type="match status" value="1"/>
</dbReference>
<feature type="domain" description="FAE" evidence="1">
    <location>
        <begin position="1"/>
        <end position="164"/>
    </location>
</feature>
<dbReference type="Pfam" id="PF08392">
    <property type="entry name" value="FAE1_CUT1_RppA"/>
    <property type="match status" value="1"/>
</dbReference>
<dbReference type="Gene3D" id="3.40.47.10">
    <property type="match status" value="1"/>
</dbReference>
<dbReference type="Proteomes" id="UP001439008">
    <property type="component" value="Unassembled WGS sequence"/>
</dbReference>
<dbReference type="EMBL" id="JBDODL010000785">
    <property type="protein sequence ID" value="MES1920649.1"/>
    <property type="molecule type" value="Genomic_DNA"/>
</dbReference>
<keyword evidence="2" id="KW-0012">Acyltransferase</keyword>
<dbReference type="EC" id="2.3.1.199" evidence="2"/>
<reference evidence="2 3" key="1">
    <citation type="journal article" date="2024" name="BMC Biol.">
        <title>Comparative genomics of Ascetosporea gives new insight into the evolutionary basis for animal parasitism in Rhizaria.</title>
        <authorList>
            <person name="Hiltunen Thoren M."/>
            <person name="Onut-Brannstrom I."/>
            <person name="Alfjorden A."/>
            <person name="Peckova H."/>
            <person name="Swords F."/>
            <person name="Hooper C."/>
            <person name="Holzer A.S."/>
            <person name="Bass D."/>
            <person name="Burki F."/>
        </authorList>
    </citation>
    <scope>NUCLEOTIDE SEQUENCE [LARGE SCALE GENOMIC DNA]</scope>
    <source>
        <strain evidence="2">20-A016</strain>
    </source>
</reference>
<comment type="caution">
    <text evidence="2">The sequence shown here is derived from an EMBL/GenBank/DDBJ whole genome shotgun (WGS) entry which is preliminary data.</text>
</comment>
<gene>
    <name evidence="2" type="primary">KCS11</name>
    <name evidence="2" type="ORF">MHBO_002300</name>
</gene>
<proteinExistence type="predicted"/>
<keyword evidence="2" id="KW-0808">Transferase</keyword>
<dbReference type="InterPro" id="IPR012392">
    <property type="entry name" value="3-ktacl-CoA_syn"/>
</dbReference>
<dbReference type="InterPro" id="IPR016039">
    <property type="entry name" value="Thiolase-like"/>
</dbReference>
<dbReference type="InterPro" id="IPR013601">
    <property type="entry name" value="FAE1_typ3_polyketide_synth"/>
</dbReference>